<dbReference type="GO" id="GO:0003849">
    <property type="term" value="F:3-deoxy-7-phosphoheptulonate synthase activity"/>
    <property type="evidence" value="ECO:0007669"/>
    <property type="project" value="UniProtKB-EC"/>
</dbReference>
<dbReference type="Gene3D" id="3.20.20.70">
    <property type="entry name" value="Aldolase class I"/>
    <property type="match status" value="1"/>
</dbReference>
<keyword evidence="4" id="KW-0028">Amino-acid biosynthesis</keyword>
<organism evidence="6">
    <name type="scientific">Streptomyces sp. CS</name>
    <dbReference type="NCBI Taxonomy" id="876169"/>
    <lineage>
        <taxon>Bacteria</taxon>
        <taxon>Bacillati</taxon>
        <taxon>Actinomycetota</taxon>
        <taxon>Actinomycetes</taxon>
        <taxon>Kitasatosporales</taxon>
        <taxon>Streptomycetaceae</taxon>
        <taxon>Streptomyces</taxon>
    </lineage>
</organism>
<feature type="binding site" evidence="3">
    <location>
        <position position="312"/>
    </location>
    <ligand>
        <name>phosphoenolpyruvate</name>
        <dbReference type="ChEBI" id="CHEBI:58702"/>
    </ligand>
</feature>
<comment type="pathway">
    <text evidence="4">Metabolic intermediate biosynthesis; chorismate biosynthesis; chorismate from D-erythrose 4-phosphate and phosphoenolpyruvate: step 1/7.</text>
</comment>
<dbReference type="GO" id="GO:0008652">
    <property type="term" value="P:amino acid biosynthetic process"/>
    <property type="evidence" value="ECO:0007669"/>
    <property type="project" value="UniProtKB-KW"/>
</dbReference>
<gene>
    <name evidence="6" type="primary">natH</name>
</gene>
<feature type="binding site" evidence="3">
    <location>
        <position position="375"/>
    </location>
    <ligand>
        <name>Mn(2+)</name>
        <dbReference type="ChEBI" id="CHEBI:29035"/>
    </ligand>
</feature>
<feature type="binding site" evidence="3">
    <location>
        <position position="343"/>
    </location>
    <ligand>
        <name>phosphoenolpyruvate</name>
        <dbReference type="ChEBI" id="CHEBI:58702"/>
    </ligand>
</feature>
<reference evidence="6" key="2">
    <citation type="journal article" date="2011" name="Mol. Biosyst.">
        <title>Cloning and functional analysis of the naphthomycin biosynthetic gene cluster in Streptomyces sp. CS.</title>
        <authorList>
            <person name="Wu Y."/>
            <person name="Kang Q."/>
            <person name="Shen Y."/>
            <person name="Su W."/>
            <person name="Bai L."/>
        </authorList>
    </citation>
    <scope>NUCLEOTIDE SEQUENCE</scope>
    <source>
        <strain evidence="6">CS</strain>
    </source>
</reference>
<evidence type="ECO:0000256" key="1">
    <source>
        <dbReference type="ARBA" id="ARBA00008911"/>
    </source>
</evidence>
<feature type="binding site" evidence="3">
    <location>
        <position position="417"/>
    </location>
    <ligand>
        <name>Mn(2+)</name>
        <dbReference type="ChEBI" id="CHEBI:29035"/>
    </ligand>
</feature>
<keyword evidence="3" id="KW-0104">Cadmium</keyword>
<dbReference type="PANTHER" id="PTHR21337:SF0">
    <property type="entry name" value="PHOSPHO-2-DEHYDRO-3-DEOXYHEPTONATE ALDOLASE"/>
    <property type="match status" value="1"/>
</dbReference>
<feature type="binding site" evidence="3">
    <location>
        <position position="447"/>
    </location>
    <ligand>
        <name>Mn(2+)</name>
        <dbReference type="ChEBI" id="CHEBI:29035"/>
    </ligand>
</feature>
<dbReference type="AlphaFoldDB" id="F8QPG6"/>
<dbReference type="GO" id="GO:0009073">
    <property type="term" value="P:aromatic amino acid family biosynthetic process"/>
    <property type="evidence" value="ECO:0007669"/>
    <property type="project" value="UniProtKB-KW"/>
</dbReference>
<dbReference type="SUPFAM" id="SSF51569">
    <property type="entry name" value="Aldolase"/>
    <property type="match status" value="1"/>
</dbReference>
<reference evidence="6" key="1">
    <citation type="submission" date="2009-08" db="EMBL/GenBank/DDBJ databases">
        <authorList>
            <person name="Wu Y.Y."/>
            <person name="Kang Q.J."/>
            <person name="Shen Y.M."/>
            <person name="Bai L.Q."/>
            <person name="Deng Z.X."/>
        </authorList>
    </citation>
    <scope>NUCLEOTIDE SEQUENCE</scope>
    <source>
        <strain evidence="6">CS</strain>
    </source>
</reference>
<comment type="similarity">
    <text evidence="1 4">Belongs to the class-II DAHP synthase family.</text>
</comment>
<feature type="binding site" evidence="3">
    <location>
        <position position="96"/>
    </location>
    <ligand>
        <name>Mn(2+)</name>
        <dbReference type="ChEBI" id="CHEBI:29035"/>
    </ligand>
</feature>
<feature type="region of interest" description="Disordered" evidence="5">
    <location>
        <begin position="1"/>
        <end position="20"/>
    </location>
</feature>
<dbReference type="EMBL" id="GQ452266">
    <property type="protein sequence ID" value="ADM46364.1"/>
    <property type="molecule type" value="Genomic_DNA"/>
</dbReference>
<evidence type="ECO:0000256" key="3">
    <source>
        <dbReference type="PIRSR" id="PIRSR602480-1"/>
    </source>
</evidence>
<feature type="binding site" evidence="3">
    <location>
        <position position="135"/>
    </location>
    <ligand>
        <name>phosphoenolpyruvate</name>
        <dbReference type="ChEBI" id="CHEBI:58702"/>
    </ligand>
</feature>
<keyword evidence="3" id="KW-0170">Cobalt</keyword>
<dbReference type="InterPro" id="IPR013785">
    <property type="entry name" value="Aldolase_TIM"/>
</dbReference>
<comment type="cofactor">
    <cofactor evidence="3">
        <name>Mn(2+)</name>
        <dbReference type="ChEBI" id="CHEBI:29035"/>
    </cofactor>
    <cofactor evidence="3">
        <name>Co(2+)</name>
        <dbReference type="ChEBI" id="CHEBI:48828"/>
    </cofactor>
    <cofactor evidence="3">
        <name>Cd(2+)</name>
        <dbReference type="ChEBI" id="CHEBI:48775"/>
    </cofactor>
    <text evidence="3">Binds 1 divalent cation per subunit. The enzyme is active with manganese, cobalt or cadmium ions.</text>
</comment>
<keyword evidence="3" id="KW-0464">Manganese</keyword>
<protein>
    <recommendedName>
        <fullName evidence="4">Phospho-2-dehydro-3-deoxyheptonate aldolase</fullName>
        <ecNumber evidence="4">2.5.1.54</ecNumber>
    </recommendedName>
</protein>
<feature type="binding site" evidence="3">
    <location>
        <begin position="289"/>
        <end position="290"/>
    </location>
    <ligand>
        <name>phosphoenolpyruvate</name>
        <dbReference type="ChEBI" id="CHEBI:58702"/>
    </ligand>
</feature>
<dbReference type="GO" id="GO:0009423">
    <property type="term" value="P:chorismate biosynthetic process"/>
    <property type="evidence" value="ECO:0007669"/>
    <property type="project" value="UniProtKB-UniPathway"/>
</dbReference>
<evidence type="ECO:0000256" key="4">
    <source>
        <dbReference type="RuleBase" id="RU363071"/>
    </source>
</evidence>
<keyword evidence="4" id="KW-0057">Aromatic amino acid biosynthesis</keyword>
<proteinExistence type="inferred from homology"/>
<comment type="catalytic activity">
    <reaction evidence="4">
        <text>D-erythrose 4-phosphate + phosphoenolpyruvate + H2O = 7-phospho-2-dehydro-3-deoxy-D-arabino-heptonate + phosphate</text>
        <dbReference type="Rhea" id="RHEA:14717"/>
        <dbReference type="ChEBI" id="CHEBI:15377"/>
        <dbReference type="ChEBI" id="CHEBI:16897"/>
        <dbReference type="ChEBI" id="CHEBI:43474"/>
        <dbReference type="ChEBI" id="CHEBI:58394"/>
        <dbReference type="ChEBI" id="CHEBI:58702"/>
        <dbReference type="EC" id="2.5.1.54"/>
    </reaction>
</comment>
<evidence type="ECO:0000256" key="5">
    <source>
        <dbReference type="SAM" id="MobiDB-lite"/>
    </source>
</evidence>
<sequence>MNHSPRTTHPPRWPHDTPSRIERRAAERALAHRIEAALALPSAQQPDWPDPARAQAVADRLTAGEPLVTPAETRRLLDRLGAVARGEAFLMQSGDCAETFTDTTEPHLRANLGLLRRMALVLTHTADLPVVTVARAAGQYAKPRSASFDADGLPVYRGDIINAAGPDGAARTPDPERMARARHHARESMAVLRRLAHGDLADTRALHEENRRFVRTAPGGRRHAARFAEIDRELRSTTGADGPVPPLGEIWTSHEALLLDYERTLLWADHDGPEPMLSSGLAHFLWIGERTRRPDGAHIAFAALLNNPVGVKIGPGTTPEEAVEYVRLLDPHGVPGRLTLIIRMGHDRVRELLPPIVEKVTASGRQVIWQCDPMHGNSRTTDTGYKTRRYDHILDEVTGFLEVHRALGTHPGGLHLEATGEDVTECVGGAGGLSEADLPTRYRTACDPRLNAEQSMELAFSVAELFAAGTAPRTEARR</sequence>
<evidence type="ECO:0000313" key="6">
    <source>
        <dbReference type="EMBL" id="ADM46364.1"/>
    </source>
</evidence>
<evidence type="ECO:0000256" key="2">
    <source>
        <dbReference type="ARBA" id="ARBA00022679"/>
    </source>
</evidence>
<keyword evidence="2 4" id="KW-0808">Transferase</keyword>
<dbReference type="PANTHER" id="PTHR21337">
    <property type="entry name" value="PHOSPHO-2-DEHYDRO-3-DEOXYHEPTONATE ALDOLASE 1, 2"/>
    <property type="match status" value="1"/>
</dbReference>
<name>F8QPG6_9ACTN</name>
<dbReference type="UniPathway" id="UPA00053">
    <property type="reaction ID" value="UER00084"/>
</dbReference>
<dbReference type="InterPro" id="IPR002480">
    <property type="entry name" value="DAHP_synth_2"/>
</dbReference>
<dbReference type="EC" id="2.5.1.54" evidence="4"/>
<dbReference type="Pfam" id="PF01474">
    <property type="entry name" value="DAHP_synth_2"/>
    <property type="match status" value="1"/>
</dbReference>
<accession>F8QPG6</accession>